<dbReference type="Gene3D" id="2.40.160.40">
    <property type="entry name" value="monomeric porin ompg"/>
    <property type="match status" value="1"/>
</dbReference>
<evidence type="ECO:0000313" key="3">
    <source>
        <dbReference type="Proteomes" id="UP000077857"/>
    </source>
</evidence>
<dbReference type="AlphaFoldDB" id="A0A177NM18"/>
<evidence type="ECO:0000313" key="2">
    <source>
        <dbReference type="EMBL" id="OAI19128.1"/>
    </source>
</evidence>
<evidence type="ECO:0008006" key="4">
    <source>
        <dbReference type="Google" id="ProtNLM"/>
    </source>
</evidence>
<reference evidence="2 3" key="1">
    <citation type="submission" date="2016-03" db="EMBL/GenBank/DDBJ databases">
        <authorList>
            <person name="Ploux O."/>
        </authorList>
    </citation>
    <scope>NUCLEOTIDE SEQUENCE [LARGE SCALE GENOMIC DNA]</scope>
    <source>
        <strain evidence="2 3">R-45378</strain>
    </source>
</reference>
<dbReference type="OrthoDB" id="5450709at2"/>
<organism evidence="2 3">
    <name type="scientific">Methylomonas koyamae</name>
    <dbReference type="NCBI Taxonomy" id="702114"/>
    <lineage>
        <taxon>Bacteria</taxon>
        <taxon>Pseudomonadati</taxon>
        <taxon>Pseudomonadota</taxon>
        <taxon>Gammaproteobacteria</taxon>
        <taxon>Methylococcales</taxon>
        <taxon>Methylococcaceae</taxon>
        <taxon>Methylomonas</taxon>
    </lineage>
</organism>
<dbReference type="Pfam" id="PF12094">
    <property type="entry name" value="DUF3570"/>
    <property type="match status" value="1"/>
</dbReference>
<proteinExistence type="predicted"/>
<sequence>MAAAKPAPAATRQKEAVAVAVTDEHTDQPTNHAPAKATAFAAPTLQAFTVAAQILLGVQIPDTGVAAEDDSADFQYSHYQEGKRNLYGSQPDSRNPIEVDSIHGRANAMLSDRIKLGFNYIQDTWSGATPIATAPLVFGGNHRYTSGTVTGASPFISPPNTMYVDRNFNPMQYHGDDPNTGIGLFSQNRQLVHTLSTASPETRRQGDFRLGYEWDEAEANLGGGVSSERDYESRFVNLGGRIDFNQKLTSLNLGLSYTNSDTNALLDHDATPYINVRAYRESGQIRSTTTGTRLTGTKEDIAASLGLTQILSKDALIQADLSFTHSSGYMANPYKVMEALFVDPNQVPDLIDPFGDGKDYFSDGRPADILKGDLRAFLEKRPTLRNQWNLGGRYVQYFHTFDAALHFDYRFSHDDWGINSHTFEADWVQPLGSGWTVTPRVRYYSQDAADFYKPYLLVNQAVSSNFTASNDYRKLPDNYSSDQRLSGYGTLSGGISVSKQFAKGITLETGFEYYTHSGSLKIGGNGEGNYSNFNYFVANAGLKVNFSAVGAGKAGSEHHHHAHHHHGAEIPAGVMFAHMMDQADSVMVGYRYMYSAQAGDMLRGSSVASDPAIVNFGCGSANIDKCFIAPERMSMHMHMLDLMYAPTDWLNLMLMPQFVDMDMDMRQIADPAAYAGLPPPPNKLDHITHHISAGHSTGGVGDTGMYALFKLFGTPDHHVNLTLGVTAPTGDVSNRLRRNHAVDGGFNDYGMQLGSGTWDFKPALSYTGQYGEWSWGAQVNGTKRLDNKNASGYALGDIIQSTAWGSYQWLDWLSTSVRGVYTAQGAVRGQFDGLIQTMAPSDFPKNYGGQYWDVGFGVNARILSGDLAGNSLSFEWLEPVATKQNGYQLERDAALAATWTYAF</sequence>
<protein>
    <recommendedName>
        <fullName evidence="4">DUF3570 domain-containing protein</fullName>
    </recommendedName>
</protein>
<dbReference type="EMBL" id="LUUJ01000052">
    <property type="protein sequence ID" value="OAI19128.1"/>
    <property type="molecule type" value="Genomic_DNA"/>
</dbReference>
<evidence type="ECO:0000256" key="1">
    <source>
        <dbReference type="ARBA" id="ARBA00022729"/>
    </source>
</evidence>
<comment type="caution">
    <text evidence="2">The sequence shown here is derived from an EMBL/GenBank/DDBJ whole genome shotgun (WGS) entry which is preliminary data.</text>
</comment>
<gene>
    <name evidence="2" type="ORF">A1507_00240</name>
</gene>
<keyword evidence="1" id="KW-0732">Signal</keyword>
<accession>A0A177NM18</accession>
<dbReference type="InterPro" id="IPR053713">
    <property type="entry name" value="Bact_OM_Channel_sf"/>
</dbReference>
<name>A0A177NM18_9GAMM</name>
<dbReference type="Proteomes" id="UP000077857">
    <property type="component" value="Unassembled WGS sequence"/>
</dbReference>
<dbReference type="InterPro" id="IPR021953">
    <property type="entry name" value="DUF3570"/>
</dbReference>